<dbReference type="EMBL" id="DYUC01000064">
    <property type="protein sequence ID" value="HJG86692.1"/>
    <property type="molecule type" value="Genomic_DNA"/>
</dbReference>
<dbReference type="RefSeq" id="WP_295368437.1">
    <property type="nucleotide sequence ID" value="NZ_DYUC01000064.1"/>
</dbReference>
<accession>A0A921SSX8</accession>
<evidence type="ECO:0000313" key="2">
    <source>
        <dbReference type="EMBL" id="HJG86692.1"/>
    </source>
</evidence>
<dbReference type="GO" id="GO:0009055">
    <property type="term" value="F:electron transfer activity"/>
    <property type="evidence" value="ECO:0007669"/>
    <property type="project" value="InterPro"/>
</dbReference>
<dbReference type="InterPro" id="IPR008254">
    <property type="entry name" value="Flavodoxin/NO_synth"/>
</dbReference>
<proteinExistence type="predicted"/>
<name>A0A921SSX8_9FIRM</name>
<dbReference type="PROSITE" id="PS00201">
    <property type="entry name" value="FLAVODOXIN"/>
    <property type="match status" value="1"/>
</dbReference>
<organism evidence="2 3">
    <name type="scientific">Pseudoflavonifractor capillosus</name>
    <dbReference type="NCBI Taxonomy" id="106588"/>
    <lineage>
        <taxon>Bacteria</taxon>
        <taxon>Bacillati</taxon>
        <taxon>Bacillota</taxon>
        <taxon>Clostridia</taxon>
        <taxon>Eubacteriales</taxon>
        <taxon>Oscillospiraceae</taxon>
        <taxon>Pseudoflavonifractor</taxon>
    </lineage>
</organism>
<dbReference type="Pfam" id="PF12641">
    <property type="entry name" value="Flavodoxin_3"/>
    <property type="match status" value="1"/>
</dbReference>
<comment type="caution">
    <text evidence="2">The sequence shown here is derived from an EMBL/GenBank/DDBJ whole genome shotgun (WGS) entry which is preliminary data.</text>
</comment>
<dbReference type="AlphaFoldDB" id="A0A921SSX8"/>
<dbReference type="InterPro" id="IPR001226">
    <property type="entry name" value="Flavodoxin_CS"/>
</dbReference>
<dbReference type="Gene3D" id="3.40.50.360">
    <property type="match status" value="1"/>
</dbReference>
<dbReference type="NCBIfam" id="NF045594">
    <property type="entry name" value="flavodox_BilS"/>
    <property type="match status" value="1"/>
</dbReference>
<dbReference type="GO" id="GO:0016651">
    <property type="term" value="F:oxidoreductase activity, acting on NAD(P)H"/>
    <property type="evidence" value="ECO:0007669"/>
    <property type="project" value="UniProtKB-ARBA"/>
</dbReference>
<sequence>MRYAVLYSSGTGNTEQVARSIYAALPAGEARLEAVGPDTAVPEEEVLFLGFWTDKGVCPPAMQALFAKLSGKQVALFGTAGFGGSQAYFDAILQRTQALLPAGNIVLGGWMCQGRMPAAVRVRYEAMAAQNPDDPKPASFLANFDHALSHPDQADLAAASAFAAEMAAKAKG</sequence>
<dbReference type="GO" id="GO:0010181">
    <property type="term" value="F:FMN binding"/>
    <property type="evidence" value="ECO:0007669"/>
    <property type="project" value="InterPro"/>
</dbReference>
<protein>
    <submittedName>
        <fullName evidence="2">Flavodoxin family protein</fullName>
    </submittedName>
</protein>
<dbReference type="SUPFAM" id="SSF52218">
    <property type="entry name" value="Flavoproteins"/>
    <property type="match status" value="1"/>
</dbReference>
<dbReference type="Proteomes" id="UP000760668">
    <property type="component" value="Unassembled WGS sequence"/>
</dbReference>
<dbReference type="InterPro" id="IPR054633">
    <property type="entry name" value="BilS"/>
</dbReference>
<gene>
    <name evidence="2" type="ORF">K8V01_06695</name>
</gene>
<evidence type="ECO:0000259" key="1">
    <source>
        <dbReference type="Pfam" id="PF12641"/>
    </source>
</evidence>
<feature type="domain" description="Flavodoxin-like" evidence="1">
    <location>
        <begin position="5"/>
        <end position="163"/>
    </location>
</feature>
<reference evidence="2" key="2">
    <citation type="submission" date="2021-09" db="EMBL/GenBank/DDBJ databases">
        <authorList>
            <person name="Gilroy R."/>
        </authorList>
    </citation>
    <scope>NUCLEOTIDE SEQUENCE</scope>
    <source>
        <strain evidence="2">CHK179-5677</strain>
    </source>
</reference>
<evidence type="ECO:0000313" key="3">
    <source>
        <dbReference type="Proteomes" id="UP000760668"/>
    </source>
</evidence>
<dbReference type="InterPro" id="IPR029039">
    <property type="entry name" value="Flavoprotein-like_sf"/>
</dbReference>
<reference evidence="2" key="1">
    <citation type="journal article" date="2021" name="PeerJ">
        <title>Extensive microbial diversity within the chicken gut microbiome revealed by metagenomics and culture.</title>
        <authorList>
            <person name="Gilroy R."/>
            <person name="Ravi A."/>
            <person name="Getino M."/>
            <person name="Pursley I."/>
            <person name="Horton D.L."/>
            <person name="Alikhan N.F."/>
            <person name="Baker D."/>
            <person name="Gharbi K."/>
            <person name="Hall N."/>
            <person name="Watson M."/>
            <person name="Adriaenssens E.M."/>
            <person name="Foster-Nyarko E."/>
            <person name="Jarju S."/>
            <person name="Secka A."/>
            <person name="Antonio M."/>
            <person name="Oren A."/>
            <person name="Chaudhuri R.R."/>
            <person name="La Ragione R."/>
            <person name="Hildebrand F."/>
            <person name="Pallen M.J."/>
        </authorList>
    </citation>
    <scope>NUCLEOTIDE SEQUENCE</scope>
    <source>
        <strain evidence="2">CHK179-5677</strain>
    </source>
</reference>